<reference evidence="3" key="1">
    <citation type="submission" date="2016-06" db="UniProtKB">
        <authorList>
            <consortium name="WormBaseParasite"/>
        </authorList>
    </citation>
    <scope>IDENTIFICATION</scope>
</reference>
<dbReference type="EMBL" id="UYRT01099091">
    <property type="protein sequence ID" value="VDN42010.1"/>
    <property type="molecule type" value="Genomic_DNA"/>
</dbReference>
<dbReference type="WBParaSite" id="GPUH_0002385701-mRNA-1">
    <property type="protein sequence ID" value="GPUH_0002385701-mRNA-1"/>
    <property type="gene ID" value="GPUH_0002385701"/>
</dbReference>
<accession>A0A183ES86</accession>
<evidence type="ECO:0000313" key="2">
    <source>
        <dbReference type="Proteomes" id="UP000271098"/>
    </source>
</evidence>
<proteinExistence type="predicted"/>
<keyword evidence="2" id="KW-1185">Reference proteome</keyword>
<sequence length="76" mass="9021">MCWRMLNWAMRLPIHSGTTNCLRSANAGVRNVQNQHRLANSLPGRHVKMLCRKLQYYLDELFEFPTEFSFFANFIE</sequence>
<organism evidence="3">
    <name type="scientific">Gongylonema pulchrum</name>
    <dbReference type="NCBI Taxonomy" id="637853"/>
    <lineage>
        <taxon>Eukaryota</taxon>
        <taxon>Metazoa</taxon>
        <taxon>Ecdysozoa</taxon>
        <taxon>Nematoda</taxon>
        <taxon>Chromadorea</taxon>
        <taxon>Rhabditida</taxon>
        <taxon>Spirurina</taxon>
        <taxon>Spiruromorpha</taxon>
        <taxon>Spiruroidea</taxon>
        <taxon>Gongylonematidae</taxon>
        <taxon>Gongylonema</taxon>
    </lineage>
</organism>
<protein>
    <submittedName>
        <fullName evidence="3">Secreted protein</fullName>
    </submittedName>
</protein>
<gene>
    <name evidence="1" type="ORF">GPUH_LOCUS23824</name>
</gene>
<evidence type="ECO:0000313" key="1">
    <source>
        <dbReference type="EMBL" id="VDN42010.1"/>
    </source>
</evidence>
<dbReference type="AlphaFoldDB" id="A0A183ES86"/>
<dbReference type="Proteomes" id="UP000271098">
    <property type="component" value="Unassembled WGS sequence"/>
</dbReference>
<evidence type="ECO:0000313" key="3">
    <source>
        <dbReference type="WBParaSite" id="GPUH_0002385701-mRNA-1"/>
    </source>
</evidence>
<reference evidence="1 2" key="2">
    <citation type="submission" date="2018-11" db="EMBL/GenBank/DDBJ databases">
        <authorList>
            <consortium name="Pathogen Informatics"/>
        </authorList>
    </citation>
    <scope>NUCLEOTIDE SEQUENCE [LARGE SCALE GENOMIC DNA]</scope>
</reference>
<name>A0A183ES86_9BILA</name>